<organism evidence="5">
    <name type="scientific">Timema genevievae</name>
    <name type="common">Walking stick</name>
    <dbReference type="NCBI Taxonomy" id="629358"/>
    <lineage>
        <taxon>Eukaryota</taxon>
        <taxon>Metazoa</taxon>
        <taxon>Ecdysozoa</taxon>
        <taxon>Arthropoda</taxon>
        <taxon>Hexapoda</taxon>
        <taxon>Insecta</taxon>
        <taxon>Pterygota</taxon>
        <taxon>Neoptera</taxon>
        <taxon>Polyneoptera</taxon>
        <taxon>Phasmatodea</taxon>
        <taxon>Timematodea</taxon>
        <taxon>Timematoidea</taxon>
        <taxon>Timematidae</taxon>
        <taxon>Timema</taxon>
    </lineage>
</organism>
<feature type="domain" description="Protein kinase" evidence="4">
    <location>
        <begin position="213"/>
        <end position="341"/>
    </location>
</feature>
<evidence type="ECO:0000313" key="5">
    <source>
        <dbReference type="EMBL" id="CAD7592303.1"/>
    </source>
</evidence>
<dbReference type="GO" id="GO:0005524">
    <property type="term" value="F:ATP binding"/>
    <property type="evidence" value="ECO:0007669"/>
    <property type="project" value="UniProtKB-UniRule"/>
</dbReference>
<dbReference type="InterPro" id="IPR000719">
    <property type="entry name" value="Prot_kinase_dom"/>
</dbReference>
<dbReference type="GO" id="GO:0005886">
    <property type="term" value="C:plasma membrane"/>
    <property type="evidence" value="ECO:0007669"/>
    <property type="project" value="TreeGrafter"/>
</dbReference>
<feature type="binding site" evidence="2">
    <location>
        <position position="247"/>
    </location>
    <ligand>
        <name>ATP</name>
        <dbReference type="ChEBI" id="CHEBI:30616"/>
    </ligand>
</feature>
<dbReference type="SUPFAM" id="SSF49265">
    <property type="entry name" value="Fibronectin type III"/>
    <property type="match status" value="1"/>
</dbReference>
<gene>
    <name evidence="5" type="ORF">TGEB3V08_LOCUS4886</name>
</gene>
<dbReference type="GO" id="GO:0043235">
    <property type="term" value="C:receptor complex"/>
    <property type="evidence" value="ECO:0007669"/>
    <property type="project" value="TreeGrafter"/>
</dbReference>
<comment type="subcellular location">
    <subcellularLocation>
        <location evidence="1">Membrane</location>
        <topology evidence="1">Single-pass membrane protein</topology>
    </subcellularLocation>
</comment>
<sequence>MSGHSMLAKDRPQDRWPSEDFPCVDDTCKEVSRNLRSKLEMHEDMSGERTFEDDHCVDDNCQETRFTTVTLVDLTPETRYQIRITGMANDGQVGEPALSEWLSTLPANVVPDTVEDIYVQHIKVKDKRVTVNITWVPALDQACFYEVAAFPDNIPDYNIEEVERKIPVAEEEKHIKTLTVPGDLDSSDGRSKERGVTPSPLVKDEWEICLSQLIMGDVLGEGAFGVVCKGLLQDKSREDRWQEVAVKMLKDHPLEEDVQSFQEEIKMMKSVGRHPNIVSIIGCCTQVGKMRLIVEYCALGDLKKYLRNVSKRGDYINSTTAFLVLYGWLVKGGQSLNSRQA</sequence>
<evidence type="ECO:0000259" key="4">
    <source>
        <dbReference type="PROSITE" id="PS50011"/>
    </source>
</evidence>
<dbReference type="InterPro" id="IPR011009">
    <property type="entry name" value="Kinase-like_dom_sf"/>
</dbReference>
<name>A0A7R9JY04_TIMGE</name>
<protein>
    <recommendedName>
        <fullName evidence="4">Protein kinase domain-containing protein</fullName>
    </recommendedName>
</protein>
<dbReference type="InterPro" id="IPR001245">
    <property type="entry name" value="Ser-Thr/Tyr_kinase_cat_dom"/>
</dbReference>
<keyword evidence="2" id="KW-0547">Nucleotide-binding</keyword>
<dbReference type="InterPro" id="IPR017441">
    <property type="entry name" value="Protein_kinase_ATP_BS"/>
</dbReference>
<evidence type="ECO:0000256" key="1">
    <source>
        <dbReference type="ARBA" id="ARBA00004167"/>
    </source>
</evidence>
<proteinExistence type="predicted"/>
<accession>A0A7R9JY04</accession>
<feature type="region of interest" description="Disordered" evidence="3">
    <location>
        <begin position="1"/>
        <end position="21"/>
    </location>
</feature>
<keyword evidence="2" id="KW-0067">ATP-binding</keyword>
<dbReference type="EMBL" id="OE840743">
    <property type="protein sequence ID" value="CAD7592303.1"/>
    <property type="molecule type" value="Genomic_DNA"/>
</dbReference>
<dbReference type="InterPro" id="IPR020635">
    <property type="entry name" value="Tyr_kinase_cat_dom"/>
</dbReference>
<feature type="compositionally biased region" description="Basic and acidic residues" evidence="3">
    <location>
        <begin position="7"/>
        <end position="18"/>
    </location>
</feature>
<dbReference type="PROSITE" id="PS00107">
    <property type="entry name" value="PROTEIN_KINASE_ATP"/>
    <property type="match status" value="1"/>
</dbReference>
<dbReference type="Pfam" id="PF07714">
    <property type="entry name" value="PK_Tyr_Ser-Thr"/>
    <property type="match status" value="1"/>
</dbReference>
<dbReference type="PANTHER" id="PTHR24416:SF620">
    <property type="entry name" value="TYROSINE-PROTEIN KINASE RECEPTOR TORSO"/>
    <property type="match status" value="1"/>
</dbReference>
<dbReference type="SUPFAM" id="SSF56112">
    <property type="entry name" value="Protein kinase-like (PK-like)"/>
    <property type="match status" value="1"/>
</dbReference>
<reference evidence="5" key="1">
    <citation type="submission" date="2020-11" db="EMBL/GenBank/DDBJ databases">
        <authorList>
            <person name="Tran Van P."/>
        </authorList>
    </citation>
    <scope>NUCLEOTIDE SEQUENCE</scope>
</reference>
<evidence type="ECO:0000256" key="3">
    <source>
        <dbReference type="SAM" id="MobiDB-lite"/>
    </source>
</evidence>
<dbReference type="SMART" id="SM00219">
    <property type="entry name" value="TyrKc"/>
    <property type="match status" value="1"/>
</dbReference>
<evidence type="ECO:0000256" key="2">
    <source>
        <dbReference type="PROSITE-ProRule" id="PRU10141"/>
    </source>
</evidence>
<dbReference type="AlphaFoldDB" id="A0A7R9JY04"/>
<feature type="region of interest" description="Disordered" evidence="3">
    <location>
        <begin position="178"/>
        <end position="198"/>
    </location>
</feature>
<dbReference type="CDD" id="cd00063">
    <property type="entry name" value="FN3"/>
    <property type="match status" value="1"/>
</dbReference>
<dbReference type="PANTHER" id="PTHR24416">
    <property type="entry name" value="TYROSINE-PROTEIN KINASE RECEPTOR"/>
    <property type="match status" value="1"/>
</dbReference>
<dbReference type="Gene3D" id="3.30.200.20">
    <property type="entry name" value="Phosphorylase Kinase, domain 1"/>
    <property type="match status" value="1"/>
</dbReference>
<dbReference type="InterPro" id="IPR036116">
    <property type="entry name" value="FN3_sf"/>
</dbReference>
<dbReference type="GO" id="GO:0004714">
    <property type="term" value="F:transmembrane receptor protein tyrosine kinase activity"/>
    <property type="evidence" value="ECO:0007669"/>
    <property type="project" value="TreeGrafter"/>
</dbReference>
<dbReference type="InterPro" id="IPR050122">
    <property type="entry name" value="RTK"/>
</dbReference>
<dbReference type="PROSITE" id="PS50011">
    <property type="entry name" value="PROTEIN_KINASE_DOM"/>
    <property type="match status" value="1"/>
</dbReference>
<dbReference type="InterPro" id="IPR003961">
    <property type="entry name" value="FN3_dom"/>
</dbReference>
<dbReference type="GO" id="GO:0007169">
    <property type="term" value="P:cell surface receptor protein tyrosine kinase signaling pathway"/>
    <property type="evidence" value="ECO:0007669"/>
    <property type="project" value="TreeGrafter"/>
</dbReference>